<dbReference type="GO" id="GO:0005524">
    <property type="term" value="F:ATP binding"/>
    <property type="evidence" value="ECO:0007669"/>
    <property type="project" value="UniProtKB-KW"/>
</dbReference>
<dbReference type="Gene3D" id="3.40.50.12780">
    <property type="entry name" value="N-terminal domain of ligase-like"/>
    <property type="match status" value="1"/>
</dbReference>
<dbReference type="GO" id="GO:0004467">
    <property type="term" value="F:long-chain fatty acid-CoA ligase activity"/>
    <property type="evidence" value="ECO:0007669"/>
    <property type="project" value="TreeGrafter"/>
</dbReference>
<dbReference type="Pfam" id="PF00501">
    <property type="entry name" value="AMP-binding"/>
    <property type="match status" value="1"/>
</dbReference>
<feature type="region of interest" description="Disordered" evidence="3">
    <location>
        <begin position="1"/>
        <end position="20"/>
    </location>
</feature>
<keyword evidence="6" id="KW-1185">Reference proteome</keyword>
<feature type="compositionally biased region" description="Polar residues" evidence="3">
    <location>
        <begin position="1"/>
        <end position="13"/>
    </location>
</feature>
<dbReference type="Proteomes" id="UP000054560">
    <property type="component" value="Unassembled WGS sequence"/>
</dbReference>
<dbReference type="STRING" id="667725.A0A0L0GEM4"/>
<proteinExistence type="predicted"/>
<reference evidence="5 6" key="1">
    <citation type="submission" date="2011-02" db="EMBL/GenBank/DDBJ databases">
        <title>The Genome Sequence of Sphaeroforma arctica JP610.</title>
        <authorList>
            <consortium name="The Broad Institute Genome Sequencing Platform"/>
            <person name="Russ C."/>
            <person name="Cuomo C."/>
            <person name="Young S.K."/>
            <person name="Zeng Q."/>
            <person name="Gargeya S."/>
            <person name="Alvarado L."/>
            <person name="Berlin A."/>
            <person name="Chapman S.B."/>
            <person name="Chen Z."/>
            <person name="Freedman E."/>
            <person name="Gellesch M."/>
            <person name="Goldberg J."/>
            <person name="Griggs A."/>
            <person name="Gujja S."/>
            <person name="Heilman E."/>
            <person name="Heiman D."/>
            <person name="Howarth C."/>
            <person name="Mehta T."/>
            <person name="Neiman D."/>
            <person name="Pearson M."/>
            <person name="Roberts A."/>
            <person name="Saif S."/>
            <person name="Shea T."/>
            <person name="Shenoy N."/>
            <person name="Sisk P."/>
            <person name="Stolte C."/>
            <person name="Sykes S."/>
            <person name="White J."/>
            <person name="Yandava C."/>
            <person name="Burger G."/>
            <person name="Gray M.W."/>
            <person name="Holland P.W.H."/>
            <person name="King N."/>
            <person name="Lang F.B.F."/>
            <person name="Roger A.J."/>
            <person name="Ruiz-Trillo I."/>
            <person name="Haas B."/>
            <person name="Nusbaum C."/>
            <person name="Birren B."/>
        </authorList>
    </citation>
    <scope>NUCLEOTIDE SEQUENCE [LARGE SCALE GENOMIC DNA]</scope>
    <source>
        <strain evidence="5 6">JP610</strain>
    </source>
</reference>
<dbReference type="InterPro" id="IPR000873">
    <property type="entry name" value="AMP-dep_synth/lig_dom"/>
</dbReference>
<dbReference type="InterPro" id="IPR020845">
    <property type="entry name" value="AMP-binding_CS"/>
</dbReference>
<dbReference type="AlphaFoldDB" id="A0A0L0GEM4"/>
<dbReference type="PANTHER" id="PTHR43272:SF33">
    <property type="entry name" value="AMP-BINDING DOMAIN-CONTAINING PROTEIN-RELATED"/>
    <property type="match status" value="1"/>
</dbReference>
<dbReference type="EMBL" id="KQ241640">
    <property type="protein sequence ID" value="KNC86698.1"/>
    <property type="molecule type" value="Genomic_DNA"/>
</dbReference>
<dbReference type="OrthoDB" id="1700726at2759"/>
<name>A0A0L0GEM4_9EUKA</name>
<evidence type="ECO:0000256" key="1">
    <source>
        <dbReference type="ARBA" id="ARBA00022741"/>
    </source>
</evidence>
<sequence>MGGTLSSIPSTSLNEDEMNECYPDPSYPKLKFQSIVQNGDDWGSGVHRSPASVNGVPIWPTHLASYAPERSTLYHNFQMALAAYPEKNFLGQRSILPDNSSGPYRYITYAEGGKIADEIGAGLLCLGVEPRQRVGIYSKNRIEWTLAETACNLHSNPTVALYDSFKDIDYIIQHSEMVAIFFGEDQIQDVLLACQKTIDHPHLQLAICFDDIASSRLRADFARVNVHLTTLADILLLGEGSEIPHTIPAAEDVAIVMYTSGSTGDPKGVEITHGNIMASLRALELNLEISCDDVHISFLPLAHVFERLVQAFCIHYGAAVGFYEGHIPNLIADIQELRPTFLIAVPRVLNRIHDKIQQGISAASFPKRFLFNIAFRLREQALLAGLDTPLCNRVVFSKFREILGGRVRFIVSGSAPLDQEVHRFLRVCLCPCIMTGYGLTETTAGLTCAHPKSVTLGHCGGPLPVCEVKLISVPEMSYETDSDPPRGEIHVRGNNVFKGYLKDEYQTMRVFDRDGWFCTGDIGEWNRDGTLSIIDRKKSIFKLSQGEYLCAEMLESMYSKCPFIAQILITGDSSRSYPVAVVVPDEELVIEWARYNNKVGDFNTFCAAPELRDLLLLQLDAMHKEGGLKGFERVPRIIVESQLFTIDNGLLTPTLKLKRIPAAMKYRDAVAELYEQNGGD</sequence>
<keyword evidence="2" id="KW-0067">ATP-binding</keyword>
<dbReference type="PANTHER" id="PTHR43272">
    <property type="entry name" value="LONG-CHAIN-FATTY-ACID--COA LIGASE"/>
    <property type="match status" value="1"/>
</dbReference>
<evidence type="ECO:0000256" key="3">
    <source>
        <dbReference type="SAM" id="MobiDB-lite"/>
    </source>
</evidence>
<dbReference type="InterPro" id="IPR042099">
    <property type="entry name" value="ANL_N_sf"/>
</dbReference>
<keyword evidence="1" id="KW-0547">Nucleotide-binding</keyword>
<evidence type="ECO:0000313" key="6">
    <source>
        <dbReference type="Proteomes" id="UP000054560"/>
    </source>
</evidence>
<organism evidence="5 6">
    <name type="scientific">Sphaeroforma arctica JP610</name>
    <dbReference type="NCBI Taxonomy" id="667725"/>
    <lineage>
        <taxon>Eukaryota</taxon>
        <taxon>Ichthyosporea</taxon>
        <taxon>Ichthyophonida</taxon>
        <taxon>Sphaeroforma</taxon>
    </lineage>
</organism>
<dbReference type="GO" id="GO:0005783">
    <property type="term" value="C:endoplasmic reticulum"/>
    <property type="evidence" value="ECO:0007669"/>
    <property type="project" value="TreeGrafter"/>
</dbReference>
<feature type="domain" description="AMP-dependent synthetase/ligase" evidence="4">
    <location>
        <begin position="84"/>
        <end position="501"/>
    </location>
</feature>
<evidence type="ECO:0000256" key="2">
    <source>
        <dbReference type="ARBA" id="ARBA00022840"/>
    </source>
</evidence>
<dbReference type="SUPFAM" id="SSF56801">
    <property type="entry name" value="Acetyl-CoA synthetase-like"/>
    <property type="match status" value="1"/>
</dbReference>
<dbReference type="eggNOG" id="KOG1256">
    <property type="taxonomic scope" value="Eukaryota"/>
</dbReference>
<evidence type="ECO:0000313" key="5">
    <source>
        <dbReference type="EMBL" id="KNC86698.1"/>
    </source>
</evidence>
<evidence type="ECO:0000259" key="4">
    <source>
        <dbReference type="Pfam" id="PF00501"/>
    </source>
</evidence>
<dbReference type="RefSeq" id="XP_014160600.1">
    <property type="nucleotide sequence ID" value="XM_014305125.1"/>
</dbReference>
<dbReference type="GeneID" id="25901669"/>
<dbReference type="GO" id="GO:0016020">
    <property type="term" value="C:membrane"/>
    <property type="evidence" value="ECO:0007669"/>
    <property type="project" value="TreeGrafter"/>
</dbReference>
<accession>A0A0L0GEM4</accession>
<dbReference type="PROSITE" id="PS00455">
    <property type="entry name" value="AMP_BINDING"/>
    <property type="match status" value="1"/>
</dbReference>
<gene>
    <name evidence="5" type="ORF">SARC_01165</name>
</gene>
<protein>
    <recommendedName>
        <fullName evidence="4">AMP-dependent synthetase/ligase domain-containing protein</fullName>
    </recommendedName>
</protein>